<dbReference type="InterPro" id="IPR050194">
    <property type="entry name" value="Glycosyltransferase_grp1"/>
</dbReference>
<dbReference type="EMBL" id="CP037968">
    <property type="protein sequence ID" value="QYZ78451.1"/>
    <property type="molecule type" value="Genomic_DNA"/>
</dbReference>
<dbReference type="Proteomes" id="UP000826709">
    <property type="component" value="Chromosome"/>
</dbReference>
<evidence type="ECO:0000259" key="1">
    <source>
        <dbReference type="Pfam" id="PF00534"/>
    </source>
</evidence>
<protein>
    <submittedName>
        <fullName evidence="3">Glycosyltransferase</fullName>
    </submittedName>
</protein>
<dbReference type="OrthoDB" id="132546at2157"/>
<dbReference type="CDD" id="cd03801">
    <property type="entry name" value="GT4_PimA-like"/>
    <property type="match status" value="1"/>
</dbReference>
<sequence>MKILQVISSFPPAYSYGGAVKVSYEVSKELTKRGHEVTVFTTDTLNSQSRINESVTHMEGINICRFRNLSNNLAAKNLAIAPGMALSLRKIVKEFDVVHIHEYRSFQAIATCHYAKKYNIPYVLQPHGSLPRIIEKKGQKKFYDEIWGNRMLKDASQIVAVSRTEAEQFKQVGIPDEKITVILNGFDVRSFTDLPPAGQFREQYDIHQKHVILYVGRIHKRKGIDFLIRAFHSFLQTWTGDDVALVIVGPEDGYRSVLENLVEQLGIPCTVKFIGYISSLEAAYRDADVLVYPSIYEIFGLVPFEALLCGTPVIVTDDCGCGEIIEEAGGGYLVRYGDVAGLSETLRSALEHSDVNRKMVEVGRWYIEEYLVWKKIVKQVEAMYGGCIQ</sequence>
<dbReference type="PANTHER" id="PTHR45947">
    <property type="entry name" value="SULFOQUINOVOSYL TRANSFERASE SQD2"/>
    <property type="match status" value="1"/>
</dbReference>
<organism evidence="3 4">
    <name type="scientific">Methanofollis formosanus</name>
    <dbReference type="NCBI Taxonomy" id="299308"/>
    <lineage>
        <taxon>Archaea</taxon>
        <taxon>Methanobacteriati</taxon>
        <taxon>Methanobacteriota</taxon>
        <taxon>Stenosarchaea group</taxon>
        <taxon>Methanomicrobia</taxon>
        <taxon>Methanomicrobiales</taxon>
        <taxon>Methanomicrobiaceae</taxon>
        <taxon>Methanofollis</taxon>
    </lineage>
</organism>
<reference evidence="3" key="1">
    <citation type="journal article" date="2005" name="Int. J. Syst. Evol. Microbiol.">
        <title>Methanofollis formosanus sp. nov., isolated from a fish pond.</title>
        <authorList>
            <person name="Wu S.Y."/>
            <person name="Chen S.C."/>
            <person name="Lai M.C."/>
        </authorList>
    </citation>
    <scope>NUCLEOTIDE SEQUENCE</scope>
    <source>
        <strain evidence="3">ML15</strain>
    </source>
</reference>
<dbReference type="KEGG" id="mfk:E2N92_02900"/>
<evidence type="ECO:0000313" key="4">
    <source>
        <dbReference type="Proteomes" id="UP000826709"/>
    </source>
</evidence>
<accession>A0A8G1EFT7</accession>
<name>A0A8G1EFT7_9EURY</name>
<dbReference type="RefSeq" id="WP_220682209.1">
    <property type="nucleotide sequence ID" value="NZ_CP037968.1"/>
</dbReference>
<gene>
    <name evidence="3" type="ORF">E2N92_02900</name>
</gene>
<feature type="domain" description="Glycosyl transferase family 1" evidence="1">
    <location>
        <begin position="201"/>
        <end position="363"/>
    </location>
</feature>
<keyword evidence="4" id="KW-1185">Reference proteome</keyword>
<dbReference type="PANTHER" id="PTHR45947:SF3">
    <property type="entry name" value="SULFOQUINOVOSYL TRANSFERASE SQD2"/>
    <property type="match status" value="1"/>
</dbReference>
<dbReference type="Pfam" id="PF13439">
    <property type="entry name" value="Glyco_transf_4"/>
    <property type="match status" value="1"/>
</dbReference>
<dbReference type="AlphaFoldDB" id="A0A8G1EFT7"/>
<proteinExistence type="predicted"/>
<evidence type="ECO:0000259" key="2">
    <source>
        <dbReference type="Pfam" id="PF13439"/>
    </source>
</evidence>
<reference evidence="3" key="2">
    <citation type="submission" date="2019-03" db="EMBL/GenBank/DDBJ databases">
        <authorList>
            <person name="Chen S.-C."/>
            <person name="Wu S.-Y."/>
            <person name="Lai M.-C."/>
        </authorList>
    </citation>
    <scope>NUCLEOTIDE SEQUENCE</scope>
    <source>
        <strain evidence="3">ML15</strain>
    </source>
</reference>
<dbReference type="Gene3D" id="3.40.50.2000">
    <property type="entry name" value="Glycogen Phosphorylase B"/>
    <property type="match status" value="2"/>
</dbReference>
<dbReference type="InterPro" id="IPR001296">
    <property type="entry name" value="Glyco_trans_1"/>
</dbReference>
<dbReference type="SUPFAM" id="SSF53756">
    <property type="entry name" value="UDP-Glycosyltransferase/glycogen phosphorylase"/>
    <property type="match status" value="1"/>
</dbReference>
<dbReference type="GO" id="GO:0016757">
    <property type="term" value="F:glycosyltransferase activity"/>
    <property type="evidence" value="ECO:0007669"/>
    <property type="project" value="InterPro"/>
</dbReference>
<evidence type="ECO:0000313" key="3">
    <source>
        <dbReference type="EMBL" id="QYZ78451.1"/>
    </source>
</evidence>
<dbReference type="InterPro" id="IPR028098">
    <property type="entry name" value="Glyco_trans_4-like_N"/>
</dbReference>
<feature type="domain" description="Glycosyltransferase subfamily 4-like N-terminal" evidence="2">
    <location>
        <begin position="16"/>
        <end position="188"/>
    </location>
</feature>
<dbReference type="Pfam" id="PF00534">
    <property type="entry name" value="Glycos_transf_1"/>
    <property type="match status" value="1"/>
</dbReference>